<dbReference type="EMBL" id="LNQE01000201">
    <property type="protein sequence ID" value="KUG28601.1"/>
    <property type="molecule type" value="Genomic_DNA"/>
</dbReference>
<dbReference type="PANTHER" id="PTHR11496">
    <property type="entry name" value="ALCOHOL DEHYDROGENASE"/>
    <property type="match status" value="1"/>
</dbReference>
<dbReference type="InterPro" id="IPR039697">
    <property type="entry name" value="Alcohol_dehydrogenase_Fe"/>
</dbReference>
<dbReference type="Pfam" id="PF25137">
    <property type="entry name" value="ADH_Fe_C"/>
    <property type="match status" value="1"/>
</dbReference>
<dbReference type="InterPro" id="IPR018211">
    <property type="entry name" value="ADH_Fe_CS"/>
</dbReference>
<evidence type="ECO:0000256" key="3">
    <source>
        <dbReference type="ARBA" id="ARBA00023027"/>
    </source>
</evidence>
<evidence type="ECO:0000256" key="1">
    <source>
        <dbReference type="ARBA" id="ARBA00007358"/>
    </source>
</evidence>
<dbReference type="GO" id="GO:0046872">
    <property type="term" value="F:metal ion binding"/>
    <property type="evidence" value="ECO:0007669"/>
    <property type="project" value="InterPro"/>
</dbReference>
<evidence type="ECO:0000259" key="4">
    <source>
        <dbReference type="Pfam" id="PF00465"/>
    </source>
</evidence>
<proteinExistence type="inferred from homology"/>
<dbReference type="EC" id="1.1.1.1" evidence="6"/>
<organism evidence="6">
    <name type="scientific">hydrocarbon metagenome</name>
    <dbReference type="NCBI Taxonomy" id="938273"/>
    <lineage>
        <taxon>unclassified sequences</taxon>
        <taxon>metagenomes</taxon>
        <taxon>ecological metagenomes</taxon>
    </lineage>
</organism>
<dbReference type="GO" id="GO:0004022">
    <property type="term" value="F:alcohol dehydrogenase (NAD+) activity"/>
    <property type="evidence" value="ECO:0007669"/>
    <property type="project" value="UniProtKB-EC"/>
</dbReference>
<accession>A0A0W8G689</accession>
<protein>
    <submittedName>
        <fullName evidence="6">Alcohol dehydrogenase</fullName>
        <ecNumber evidence="6">1.1.1.1</ecNumber>
    </submittedName>
</protein>
<keyword evidence="2 6" id="KW-0560">Oxidoreductase</keyword>
<dbReference type="CDD" id="cd08183">
    <property type="entry name" value="Fe-ADH-like"/>
    <property type="match status" value="1"/>
</dbReference>
<comment type="caution">
    <text evidence="6">The sequence shown here is derived from an EMBL/GenBank/DDBJ whole genome shotgun (WGS) entry which is preliminary data.</text>
</comment>
<dbReference type="Gene3D" id="3.40.50.1970">
    <property type="match status" value="1"/>
</dbReference>
<dbReference type="Gene3D" id="1.20.1090.10">
    <property type="entry name" value="Dehydroquinate synthase-like - alpha domain"/>
    <property type="match status" value="1"/>
</dbReference>
<keyword evidence="3" id="KW-0520">NAD</keyword>
<comment type="similarity">
    <text evidence="1">Belongs to the iron-containing alcohol dehydrogenase family.</text>
</comment>
<dbReference type="InterPro" id="IPR056798">
    <property type="entry name" value="ADH_Fe_C"/>
</dbReference>
<dbReference type="SUPFAM" id="SSF56796">
    <property type="entry name" value="Dehydroquinate synthase-like"/>
    <property type="match status" value="1"/>
</dbReference>
<dbReference type="InterPro" id="IPR001670">
    <property type="entry name" value="ADH_Fe/GldA"/>
</dbReference>
<feature type="domain" description="Alcohol dehydrogenase iron-type/glycerol dehydrogenase GldA" evidence="4">
    <location>
        <begin position="7"/>
        <end position="141"/>
    </location>
</feature>
<reference evidence="6" key="1">
    <citation type="journal article" date="2015" name="Proc. Natl. Acad. Sci. U.S.A.">
        <title>Networks of energetic and metabolic interactions define dynamics in microbial communities.</title>
        <authorList>
            <person name="Embree M."/>
            <person name="Liu J.K."/>
            <person name="Al-Bassam M.M."/>
            <person name="Zengler K."/>
        </authorList>
    </citation>
    <scope>NUCLEOTIDE SEQUENCE</scope>
</reference>
<evidence type="ECO:0000259" key="5">
    <source>
        <dbReference type="Pfam" id="PF25137"/>
    </source>
</evidence>
<dbReference type="Pfam" id="PF00465">
    <property type="entry name" value="Fe-ADH"/>
    <property type="match status" value="1"/>
</dbReference>
<name>A0A0W8G689_9ZZZZ</name>
<evidence type="ECO:0000313" key="6">
    <source>
        <dbReference type="EMBL" id="KUG28601.1"/>
    </source>
</evidence>
<dbReference type="PROSITE" id="PS00913">
    <property type="entry name" value="ADH_IRON_1"/>
    <property type="match status" value="1"/>
</dbReference>
<sequence>MTGGHPGRVQAVADALDAAGCVVTSFAVTGEPTVAMAEAGARLARAEVCQAVVSVGGGSVMDAGKAIAALTANPGDPYDFLEVVGKGQPLRRLPLPHVAVPTTAGTGAEATANAVLLSPEHQVKVSLRSPGMLPDVALVDPELTFGLPPSVTAATGLDALTQLVEAFVSRHGNPMTGALCREGLSLAARSLERAFRDGSDAAAREDMALAALLSGLALANAKLGAVHGLAAPLGGEFPAPHGFVCARLLPLVMAANVRALDARNPDSAALAAFAEAGRILTGESAGAGMADAADAAAGVRWVEALCGRLGTPPLSDFGMTAAAVPGIAAKGLRASSMRGNPVELTQEELEAILLAAL</sequence>
<dbReference type="AlphaFoldDB" id="A0A0W8G689"/>
<evidence type="ECO:0000256" key="2">
    <source>
        <dbReference type="ARBA" id="ARBA00023002"/>
    </source>
</evidence>
<dbReference type="FunFam" id="3.40.50.1970:FF:000003">
    <property type="entry name" value="Alcohol dehydrogenase, iron-containing"/>
    <property type="match status" value="1"/>
</dbReference>
<gene>
    <name evidence="6" type="ORF">ASZ90_001526</name>
</gene>
<feature type="domain" description="Fe-containing alcohol dehydrogenase-like C-terminal" evidence="5">
    <location>
        <begin position="152"/>
        <end position="356"/>
    </location>
</feature>
<dbReference type="PANTHER" id="PTHR11496:SF102">
    <property type="entry name" value="ALCOHOL DEHYDROGENASE 4"/>
    <property type="match status" value="1"/>
</dbReference>